<proteinExistence type="predicted"/>
<dbReference type="Proteomes" id="UP000230069">
    <property type="component" value="Unassembled WGS sequence"/>
</dbReference>
<protein>
    <submittedName>
        <fullName evidence="1">Uncharacterized protein</fullName>
    </submittedName>
</protein>
<dbReference type="EMBL" id="KZ305059">
    <property type="protein sequence ID" value="PIA33253.1"/>
    <property type="molecule type" value="Genomic_DNA"/>
</dbReference>
<accession>A0A2G5CPN1</accession>
<sequence>MTQFNILEGEICTPWGLGNIWSHVVVQFSDPTCMFYFCLMITFFPGDQVDYLIHVSFSMWKCNSRLFNLIHSSTIRMHVDFGFINFVKPFQYPFEHILWHGLLYIVRFATVPAFRWDRKFSL</sequence>
<name>A0A2G5CPN1_AQUCA</name>
<organism evidence="1 2">
    <name type="scientific">Aquilegia coerulea</name>
    <name type="common">Rocky mountain columbine</name>
    <dbReference type="NCBI Taxonomy" id="218851"/>
    <lineage>
        <taxon>Eukaryota</taxon>
        <taxon>Viridiplantae</taxon>
        <taxon>Streptophyta</taxon>
        <taxon>Embryophyta</taxon>
        <taxon>Tracheophyta</taxon>
        <taxon>Spermatophyta</taxon>
        <taxon>Magnoliopsida</taxon>
        <taxon>Ranunculales</taxon>
        <taxon>Ranunculaceae</taxon>
        <taxon>Thalictroideae</taxon>
        <taxon>Aquilegia</taxon>
    </lineage>
</organism>
<dbReference type="AlphaFoldDB" id="A0A2G5CPN1"/>
<reference evidence="1 2" key="1">
    <citation type="submission" date="2017-09" db="EMBL/GenBank/DDBJ databases">
        <title>WGS assembly of Aquilegia coerulea Goldsmith.</title>
        <authorList>
            <person name="Hodges S."/>
            <person name="Kramer E."/>
            <person name="Nordborg M."/>
            <person name="Tomkins J."/>
            <person name="Borevitz J."/>
            <person name="Derieg N."/>
            <person name="Yan J."/>
            <person name="Mihaltcheva S."/>
            <person name="Hayes R.D."/>
            <person name="Rokhsar D."/>
        </authorList>
    </citation>
    <scope>NUCLEOTIDE SEQUENCE [LARGE SCALE GENOMIC DNA]</scope>
    <source>
        <strain evidence="2">cv. Goldsmith</strain>
    </source>
</reference>
<evidence type="ECO:0000313" key="2">
    <source>
        <dbReference type="Proteomes" id="UP000230069"/>
    </source>
</evidence>
<evidence type="ECO:0000313" key="1">
    <source>
        <dbReference type="EMBL" id="PIA33253.1"/>
    </source>
</evidence>
<keyword evidence="2" id="KW-1185">Reference proteome</keyword>
<dbReference type="InParanoid" id="A0A2G5CPN1"/>
<gene>
    <name evidence="1" type="ORF">AQUCO_04200187v1</name>
</gene>